<evidence type="ECO:0000313" key="3">
    <source>
        <dbReference type="Proteomes" id="UP001556692"/>
    </source>
</evidence>
<keyword evidence="1" id="KW-0812">Transmembrane</keyword>
<organism evidence="2 3">
    <name type="scientific">Aquibium pacificus</name>
    <dbReference type="NCBI Taxonomy" id="3153579"/>
    <lineage>
        <taxon>Bacteria</taxon>
        <taxon>Pseudomonadati</taxon>
        <taxon>Pseudomonadota</taxon>
        <taxon>Alphaproteobacteria</taxon>
        <taxon>Hyphomicrobiales</taxon>
        <taxon>Phyllobacteriaceae</taxon>
        <taxon>Aquibium</taxon>
    </lineage>
</organism>
<evidence type="ECO:0008006" key="4">
    <source>
        <dbReference type="Google" id="ProtNLM"/>
    </source>
</evidence>
<dbReference type="EMBL" id="JBDPGJ010000002">
    <property type="protein sequence ID" value="MEX0406425.1"/>
    <property type="molecule type" value="Genomic_DNA"/>
</dbReference>
<proteinExistence type="predicted"/>
<dbReference type="RefSeq" id="WP_367954272.1">
    <property type="nucleotide sequence ID" value="NZ_JBDPGJ010000002.1"/>
</dbReference>
<keyword evidence="1" id="KW-0472">Membrane</keyword>
<keyword evidence="3" id="KW-1185">Reference proteome</keyword>
<name>A0ABV3SI46_9HYPH</name>
<keyword evidence="1" id="KW-1133">Transmembrane helix</keyword>
<gene>
    <name evidence="2" type="ORF">ABGN05_12175</name>
</gene>
<reference evidence="2 3" key="1">
    <citation type="submission" date="2024-05" db="EMBL/GenBank/DDBJ databases">
        <authorList>
            <person name="Jiang F."/>
        </authorList>
    </citation>
    <scope>NUCLEOTIDE SEQUENCE [LARGE SCALE GENOMIC DNA]</scope>
    <source>
        <strain evidence="2 3">LZ166</strain>
    </source>
</reference>
<evidence type="ECO:0000256" key="1">
    <source>
        <dbReference type="SAM" id="Phobius"/>
    </source>
</evidence>
<protein>
    <recommendedName>
        <fullName evidence="4">DUF3426 domain-containing protein</fullName>
    </recommendedName>
</protein>
<comment type="caution">
    <text evidence="2">The sequence shown here is derived from an EMBL/GenBank/DDBJ whole genome shotgun (WGS) entry which is preliminary data.</text>
</comment>
<evidence type="ECO:0000313" key="2">
    <source>
        <dbReference type="EMBL" id="MEX0406425.1"/>
    </source>
</evidence>
<sequence length="203" mass="21264">MTVERDARSVRAAGDDIVDAEFETVEAQAPRPSARETELTATERVAWPNAEGSVAGMDMLRREAGPPAAPQSRRGGVAFWTCGAVLALAAFWISGGHTLAGPLLATFGAKQERLRIAELSSRVESHGGRRLLIIDGAVVNQGTEAHAVPPLLIEVTGDGGRVTRYTLDPAGEGIAPGAEVRFSSRVDVPIGGVAGVSVKMSER</sequence>
<dbReference type="Proteomes" id="UP001556692">
    <property type="component" value="Unassembled WGS sequence"/>
</dbReference>
<feature type="transmembrane region" description="Helical" evidence="1">
    <location>
        <begin position="77"/>
        <end position="105"/>
    </location>
</feature>
<accession>A0ABV3SI46</accession>